<protein>
    <recommendedName>
        <fullName evidence="5">Phage holin family protein</fullName>
    </recommendedName>
</protein>
<organism evidence="3 4">
    <name type="scientific">Schaalia odontolytica</name>
    <dbReference type="NCBI Taxonomy" id="1660"/>
    <lineage>
        <taxon>Bacteria</taxon>
        <taxon>Bacillati</taxon>
        <taxon>Actinomycetota</taxon>
        <taxon>Actinomycetes</taxon>
        <taxon>Actinomycetales</taxon>
        <taxon>Actinomycetaceae</taxon>
        <taxon>Schaalia</taxon>
    </lineage>
</organism>
<dbReference type="RefSeq" id="WP_101601770.1">
    <property type="nucleotide sequence ID" value="NZ_PKKM01000007.1"/>
</dbReference>
<sequence length="149" mass="15525">MTQPTPQPGQYPPPAEPARASGEARPSIGTLFASVTGQLSSIIRGEIELNKAKLRAFASKSGKGIALLLVAAVFALYLLGWIFHTIEVALALVVPAWAASLIVVAILLLIVLILALVGSRSLKSAQEHRPDPAASVAATKEAIEKGLGK</sequence>
<evidence type="ECO:0000256" key="1">
    <source>
        <dbReference type="SAM" id="MobiDB-lite"/>
    </source>
</evidence>
<evidence type="ECO:0000256" key="2">
    <source>
        <dbReference type="SAM" id="Phobius"/>
    </source>
</evidence>
<feature type="transmembrane region" description="Helical" evidence="2">
    <location>
        <begin position="65"/>
        <end position="84"/>
    </location>
</feature>
<dbReference type="EMBL" id="PKKM01000007">
    <property type="protein sequence ID" value="PKY64328.1"/>
    <property type="molecule type" value="Genomic_DNA"/>
</dbReference>
<dbReference type="Proteomes" id="UP000234198">
    <property type="component" value="Unassembled WGS sequence"/>
</dbReference>
<accession>A0A2I1HZP4</accession>
<evidence type="ECO:0000313" key="4">
    <source>
        <dbReference type="Proteomes" id="UP000234198"/>
    </source>
</evidence>
<dbReference type="Pfam" id="PF07332">
    <property type="entry name" value="Phage_holin_3_6"/>
    <property type="match status" value="1"/>
</dbReference>
<proteinExistence type="predicted"/>
<comment type="caution">
    <text evidence="3">The sequence shown here is derived from an EMBL/GenBank/DDBJ whole genome shotgun (WGS) entry which is preliminary data.</text>
</comment>
<keyword evidence="2" id="KW-0812">Transmembrane</keyword>
<dbReference type="InterPro" id="IPR009937">
    <property type="entry name" value="Phage_holin_3_6"/>
</dbReference>
<gene>
    <name evidence="3" type="ORF">CYJ22_05790</name>
</gene>
<feature type="region of interest" description="Disordered" evidence="1">
    <location>
        <begin position="1"/>
        <end position="22"/>
    </location>
</feature>
<feature type="transmembrane region" description="Helical" evidence="2">
    <location>
        <begin position="96"/>
        <end position="117"/>
    </location>
</feature>
<dbReference type="AlphaFoldDB" id="A0A2I1HZP4"/>
<evidence type="ECO:0000313" key="3">
    <source>
        <dbReference type="EMBL" id="PKY64328.1"/>
    </source>
</evidence>
<evidence type="ECO:0008006" key="5">
    <source>
        <dbReference type="Google" id="ProtNLM"/>
    </source>
</evidence>
<reference evidence="3 4" key="1">
    <citation type="submission" date="2017-12" db="EMBL/GenBank/DDBJ databases">
        <title>Phylogenetic diversity of female urinary microbiome.</title>
        <authorList>
            <person name="Thomas-White K."/>
            <person name="Wolfe A.J."/>
        </authorList>
    </citation>
    <scope>NUCLEOTIDE SEQUENCE [LARGE SCALE GENOMIC DNA]</scope>
    <source>
        <strain evidence="3 4">UMB0018</strain>
    </source>
</reference>
<name>A0A2I1HZP4_9ACTO</name>
<feature type="compositionally biased region" description="Pro residues" evidence="1">
    <location>
        <begin position="1"/>
        <end position="16"/>
    </location>
</feature>
<keyword evidence="2" id="KW-0472">Membrane</keyword>
<keyword evidence="2" id="KW-1133">Transmembrane helix</keyword>